<feature type="signal peptide" evidence="1">
    <location>
        <begin position="1"/>
        <end position="29"/>
    </location>
</feature>
<reference evidence="2 3" key="1">
    <citation type="submission" date="2019-11" db="EMBL/GenBank/DDBJ databases">
        <title>Metabolism of dissolved organic matter in forest soils.</title>
        <authorList>
            <person name="Cyle K.T."/>
            <person name="Wilhelm R.C."/>
            <person name="Martinez C.E."/>
        </authorList>
    </citation>
    <scope>NUCLEOTIDE SEQUENCE [LARGE SCALE GENOMIC DNA]</scope>
    <source>
        <strain evidence="2 3">5N</strain>
    </source>
</reference>
<dbReference type="EMBL" id="WOEZ01000307">
    <property type="protein sequence ID" value="NPT62231.1"/>
    <property type="molecule type" value="Genomic_DNA"/>
</dbReference>
<sequence>MKMPSNIVRRSFCSALTRAGLALSFPANSSDSYVFGSCKLTGKPGSMSLAILEKDALTVATVLPNPGWWNGTSPEAIGSGFEYCLTADIAYRDGLHHAKIRNMAWDEYISGTASFA</sequence>
<feature type="chain" id="PRO_5036687301" evidence="1">
    <location>
        <begin position="30"/>
        <end position="116"/>
    </location>
</feature>
<name>A0A972NYM1_9BURK</name>
<comment type="caution">
    <text evidence="2">The sequence shown here is derived from an EMBL/GenBank/DDBJ whole genome shotgun (WGS) entry which is preliminary data.</text>
</comment>
<keyword evidence="1" id="KW-0732">Signal</keyword>
<accession>A0A972NYM1</accession>
<dbReference type="AlphaFoldDB" id="A0A972NYM1"/>
<proteinExistence type="predicted"/>
<keyword evidence="3" id="KW-1185">Reference proteome</keyword>
<organism evidence="2 3">
    <name type="scientific">Paraburkholderia elongata</name>
    <dbReference type="NCBI Taxonomy" id="2675747"/>
    <lineage>
        <taxon>Bacteria</taxon>
        <taxon>Pseudomonadati</taxon>
        <taxon>Pseudomonadota</taxon>
        <taxon>Betaproteobacteria</taxon>
        <taxon>Burkholderiales</taxon>
        <taxon>Burkholderiaceae</taxon>
        <taxon>Paraburkholderia</taxon>
    </lineage>
</organism>
<evidence type="ECO:0000256" key="1">
    <source>
        <dbReference type="SAM" id="SignalP"/>
    </source>
</evidence>
<evidence type="ECO:0000313" key="3">
    <source>
        <dbReference type="Proteomes" id="UP000655523"/>
    </source>
</evidence>
<evidence type="ECO:0000313" key="2">
    <source>
        <dbReference type="EMBL" id="NPT62231.1"/>
    </source>
</evidence>
<protein>
    <submittedName>
        <fullName evidence="2">Uncharacterized protein</fullName>
    </submittedName>
</protein>
<dbReference type="Proteomes" id="UP000655523">
    <property type="component" value="Unassembled WGS sequence"/>
</dbReference>
<dbReference type="RefSeq" id="WP_172178609.1">
    <property type="nucleotide sequence ID" value="NZ_WOEZ01000307.1"/>
</dbReference>
<gene>
    <name evidence="2" type="ORF">GNZ13_48910</name>
</gene>